<accession>A0ABY9J4R9</accession>
<gene>
    <name evidence="2" type="ORF">P8A19_39625</name>
</gene>
<feature type="compositionally biased region" description="Basic and acidic residues" evidence="1">
    <location>
        <begin position="30"/>
        <end position="39"/>
    </location>
</feature>
<protein>
    <submittedName>
        <fullName evidence="2">Uncharacterized protein</fullName>
    </submittedName>
</protein>
<reference evidence="2 3" key="1">
    <citation type="submission" date="2023-03" db="EMBL/GenBank/DDBJ databases">
        <title>Isolation and description of six Streptomyces strains from soil environments, able to metabolize different microbial glucans.</title>
        <authorList>
            <person name="Widen T."/>
            <person name="Larsbrink J."/>
        </authorList>
    </citation>
    <scope>NUCLEOTIDE SEQUENCE [LARGE SCALE GENOMIC DNA]</scope>
    <source>
        <strain evidence="2 3">Alt2</strain>
    </source>
</reference>
<dbReference type="Proteomes" id="UP001235744">
    <property type="component" value="Chromosome"/>
</dbReference>
<evidence type="ECO:0000256" key="1">
    <source>
        <dbReference type="SAM" id="MobiDB-lite"/>
    </source>
</evidence>
<feature type="region of interest" description="Disordered" evidence="1">
    <location>
        <begin position="1"/>
        <end position="91"/>
    </location>
</feature>
<proteinExistence type="predicted"/>
<feature type="compositionally biased region" description="Low complexity" evidence="1">
    <location>
        <begin position="40"/>
        <end position="54"/>
    </location>
</feature>
<evidence type="ECO:0000313" key="2">
    <source>
        <dbReference type="EMBL" id="WLQ61167.1"/>
    </source>
</evidence>
<evidence type="ECO:0000313" key="3">
    <source>
        <dbReference type="Proteomes" id="UP001235744"/>
    </source>
</evidence>
<sequence>MTHDTGNIPPVPSNVPEAAKQPRTTAPDGGADRGTRETRTASAGAPGTAGSPRPDSTPDARPRTKTPASASAPLNGEGTTDAADRSAAHTLRPLFPEADHDKLALRIQHAVSEFVESPRRAVEEAESTFDTVVEGLKDALEEHRRTLGTVGRDGDPGMRTEELRVTLQHYRDLTERLLRV</sequence>
<dbReference type="EMBL" id="CP120988">
    <property type="protein sequence ID" value="WLQ61167.1"/>
    <property type="molecule type" value="Genomic_DNA"/>
</dbReference>
<name>A0ABY9J4R9_9ACTN</name>
<keyword evidence="3" id="KW-1185">Reference proteome</keyword>
<dbReference type="RefSeq" id="WP_306068731.1">
    <property type="nucleotide sequence ID" value="NZ_CP120988.1"/>
</dbReference>
<organism evidence="2 3">
    <name type="scientific">Streptomyces poriferorum</name>
    <dbReference type="NCBI Taxonomy" id="2798799"/>
    <lineage>
        <taxon>Bacteria</taxon>
        <taxon>Bacillati</taxon>
        <taxon>Actinomycetota</taxon>
        <taxon>Actinomycetes</taxon>
        <taxon>Kitasatosporales</taxon>
        <taxon>Streptomycetaceae</taxon>
        <taxon>Streptomyces</taxon>
    </lineage>
</organism>